<dbReference type="InterPro" id="IPR036677">
    <property type="entry name" value="EutN_CcmL_sf"/>
</dbReference>
<accession>A0A0J9H0Q9</accession>
<dbReference type="STRING" id="1675527.AIOL_004305"/>
<dbReference type="PATRIC" id="fig|1675527.3.peg.4505"/>
<dbReference type="InterPro" id="IPR004992">
    <property type="entry name" value="EutN_CcmL"/>
</dbReference>
<evidence type="ECO:0000256" key="1">
    <source>
        <dbReference type="ARBA" id="ARBA00024322"/>
    </source>
</evidence>
<dbReference type="SUPFAM" id="SSF159133">
    <property type="entry name" value="EutN/CcmL-like"/>
    <property type="match status" value="1"/>
</dbReference>
<dbReference type="Proteomes" id="UP000037178">
    <property type="component" value="Unassembled WGS sequence"/>
</dbReference>
<reference evidence="3 4" key="1">
    <citation type="submission" date="2015-06" db="EMBL/GenBank/DDBJ databases">
        <title>Draft genome sequence of an Alphaproteobacteria species associated to the Mediterranean sponge Oscarella lobularis.</title>
        <authorList>
            <person name="Jourda C."/>
            <person name="Santini S."/>
            <person name="Claverie J.-M."/>
        </authorList>
    </citation>
    <scope>NUCLEOTIDE SEQUENCE [LARGE SCALE GENOMIC DNA]</scope>
    <source>
        <strain evidence="3">IGS</strain>
    </source>
</reference>
<proteinExistence type="predicted"/>
<keyword evidence="2" id="KW-1283">Bacterial microcompartment</keyword>
<evidence type="ECO:0000313" key="4">
    <source>
        <dbReference type="Proteomes" id="UP000037178"/>
    </source>
</evidence>
<dbReference type="AlphaFoldDB" id="A0A0J9H0Q9"/>
<gene>
    <name evidence="3" type="ORF">AIOL_004305</name>
</gene>
<evidence type="ECO:0000256" key="2">
    <source>
        <dbReference type="ARBA" id="ARBA00024446"/>
    </source>
</evidence>
<protein>
    <submittedName>
        <fullName evidence="3">Ethanolamine utilization polyhedral-body-like protein EutN</fullName>
    </submittedName>
</protein>
<dbReference type="PANTHER" id="PTHR36539">
    <property type="entry name" value="ETHANOLAMINE UTILIZATION PROTEIN EUTN"/>
    <property type="match status" value="1"/>
</dbReference>
<dbReference type="Pfam" id="PF03319">
    <property type="entry name" value="EutN_CcmL"/>
    <property type="match status" value="1"/>
</dbReference>
<name>A0A0J9H0Q9_9RHOB</name>
<dbReference type="GO" id="GO:0031469">
    <property type="term" value="C:bacterial microcompartment"/>
    <property type="evidence" value="ECO:0007669"/>
    <property type="project" value="UniProtKB-SubCell"/>
</dbReference>
<dbReference type="RefSeq" id="WP_049644815.1">
    <property type="nucleotide sequence ID" value="NZ_LFTY01000002.1"/>
</dbReference>
<evidence type="ECO:0000313" key="3">
    <source>
        <dbReference type="EMBL" id="KMW59323.1"/>
    </source>
</evidence>
<dbReference type="EMBL" id="LFTY01000002">
    <property type="protein sequence ID" value="KMW59323.1"/>
    <property type="molecule type" value="Genomic_DNA"/>
</dbReference>
<dbReference type="PROSITE" id="PS51932">
    <property type="entry name" value="BMV"/>
    <property type="match status" value="1"/>
</dbReference>
<dbReference type="CDD" id="cd01614">
    <property type="entry name" value="EutN_CcmL"/>
    <property type="match status" value="1"/>
</dbReference>
<comment type="subcellular location">
    <subcellularLocation>
        <location evidence="1">Bacterial microcompartment</location>
    </subcellularLocation>
</comment>
<sequence>MLLGRVTGTVTATAKDASLVGGALLLVEVPAGEIIALDTVGAGKGDQVIVTTGSAARLPSGATGAPVDASIIAIVDSVSKA</sequence>
<organism evidence="3 4">
    <name type="scientific">Candidatus Rhodobacter oscarellae</name>
    <dbReference type="NCBI Taxonomy" id="1675527"/>
    <lineage>
        <taxon>Bacteria</taxon>
        <taxon>Pseudomonadati</taxon>
        <taxon>Pseudomonadota</taxon>
        <taxon>Alphaproteobacteria</taxon>
        <taxon>Rhodobacterales</taxon>
        <taxon>Rhodobacter group</taxon>
        <taxon>Rhodobacter</taxon>
    </lineage>
</organism>
<keyword evidence="4" id="KW-1185">Reference proteome</keyword>
<dbReference type="OrthoDB" id="196195at2"/>
<dbReference type="Gene3D" id="2.40.50.220">
    <property type="entry name" value="EutN/Ccml"/>
    <property type="match status" value="1"/>
</dbReference>
<comment type="caution">
    <text evidence="3">The sequence shown here is derived from an EMBL/GenBank/DDBJ whole genome shotgun (WGS) entry which is preliminary data.</text>
</comment>